<feature type="coiled-coil region" evidence="1">
    <location>
        <begin position="509"/>
        <end position="543"/>
    </location>
</feature>
<keyword evidence="2" id="KW-1133">Transmembrane helix</keyword>
<keyword evidence="3" id="KW-0732">Signal</keyword>
<feature type="chain" id="PRO_5009308773" evidence="3">
    <location>
        <begin position="20"/>
        <end position="571"/>
    </location>
</feature>
<evidence type="ECO:0000256" key="3">
    <source>
        <dbReference type="SAM" id="SignalP"/>
    </source>
</evidence>
<accession>A0A1I7UDI7</accession>
<evidence type="ECO:0000256" key="1">
    <source>
        <dbReference type="SAM" id="Coils"/>
    </source>
</evidence>
<dbReference type="InterPro" id="IPR016187">
    <property type="entry name" value="CTDL_fold"/>
</dbReference>
<feature type="signal peptide" evidence="3">
    <location>
        <begin position="1"/>
        <end position="19"/>
    </location>
</feature>
<dbReference type="SUPFAM" id="SSF56436">
    <property type="entry name" value="C-type lectin-like"/>
    <property type="match status" value="1"/>
</dbReference>
<name>A0A1I7UDI7_9PELO</name>
<dbReference type="Proteomes" id="UP000095282">
    <property type="component" value="Unplaced"/>
</dbReference>
<evidence type="ECO:0000313" key="5">
    <source>
        <dbReference type="WBParaSite" id="Csp11.Scaffold629.g8240.t1"/>
    </source>
</evidence>
<keyword evidence="4" id="KW-1185">Reference proteome</keyword>
<dbReference type="AlphaFoldDB" id="A0A1I7UDI7"/>
<keyword evidence="2" id="KW-0472">Membrane</keyword>
<dbReference type="WBParaSite" id="Csp11.Scaffold629.g8240.t1">
    <property type="protein sequence ID" value="Csp11.Scaffold629.g8240.t1"/>
    <property type="gene ID" value="Csp11.Scaffold629.g8240"/>
</dbReference>
<organism evidence="4 5">
    <name type="scientific">Caenorhabditis tropicalis</name>
    <dbReference type="NCBI Taxonomy" id="1561998"/>
    <lineage>
        <taxon>Eukaryota</taxon>
        <taxon>Metazoa</taxon>
        <taxon>Ecdysozoa</taxon>
        <taxon>Nematoda</taxon>
        <taxon>Chromadorea</taxon>
        <taxon>Rhabditida</taxon>
        <taxon>Rhabditina</taxon>
        <taxon>Rhabditomorpha</taxon>
        <taxon>Rhabditoidea</taxon>
        <taxon>Rhabditidae</taxon>
        <taxon>Peloderinae</taxon>
        <taxon>Caenorhabditis</taxon>
    </lineage>
</organism>
<reference evidence="5" key="1">
    <citation type="submission" date="2016-11" db="UniProtKB">
        <authorList>
            <consortium name="WormBaseParasite"/>
        </authorList>
    </citation>
    <scope>IDENTIFICATION</scope>
</reference>
<protein>
    <submittedName>
        <fullName evidence="5">CUB domain-containing protein</fullName>
    </submittedName>
</protein>
<evidence type="ECO:0000256" key="2">
    <source>
        <dbReference type="SAM" id="Phobius"/>
    </source>
</evidence>
<evidence type="ECO:0000313" key="4">
    <source>
        <dbReference type="Proteomes" id="UP000095282"/>
    </source>
</evidence>
<feature type="transmembrane region" description="Helical" evidence="2">
    <location>
        <begin position="543"/>
        <end position="567"/>
    </location>
</feature>
<proteinExistence type="predicted"/>
<sequence length="571" mass="65968">MINFKTLIILQCLAHFNVASYCEDNWKLLNRKGEAMCWKLVNLENKNVGYSTAVSACKSTESTPATIRNAAEKQLLADMSARNRSSLVCYATTQSAVERKFKSIDYEEPPVYLKELNQNGKVKLSRRIRQNDEITISFSFKIPKNKLKAEELTVRIRLGSSSNSSLYAIDMRCKRTRNIGCDLYSIPNPTYDSFSMSGKEEYLSTEYFGTITFKFKEKEILFAWGDLIDDNDHKIISERHFSYSFMDEIQVENAIVSSIQHSLPCTSSRDYTFKTEEIAEGKLPPLPFQQEKMAVKRRSLGSDHRFLIPESRLDYWNQEDEMPILFDIYLAKLQKNQWGTISVEFGSPFHLNLTSSSLSILHLSHNSSGSITSRLKLPGNFEMDNYPTLMVRFHVSVKPSHLEILTTIHRHGKHPQKLLVRMPILVLEEIRMHSDSSSEFYDVQMKSLREVTMTTCAFRTRGIDELQMSTVPYISKCFDKKSVLCERKASDSHTDEIRDEPEVAKFWELGIEEEIKQEKERKKIQLEKEMKEKEKKIENLDGFQWGIVFMSSLILAAVLAILILNLIHCWV</sequence>
<keyword evidence="1" id="KW-0175">Coiled coil</keyword>
<keyword evidence="2" id="KW-0812">Transmembrane</keyword>